<gene>
    <name evidence="3" type="ORF">PTTG_28372</name>
</gene>
<proteinExistence type="predicted"/>
<evidence type="ECO:0000256" key="1">
    <source>
        <dbReference type="SAM" id="MobiDB-lite"/>
    </source>
</evidence>
<evidence type="ECO:0000313" key="3">
    <source>
        <dbReference type="EMBL" id="OAV90345.1"/>
    </source>
</evidence>
<dbReference type="EnsemblFungi" id="PTTG_28372-t43_1">
    <property type="protein sequence ID" value="PTTG_28372-t43_1-p1"/>
    <property type="gene ID" value="PTTG_28372"/>
</dbReference>
<feature type="region of interest" description="Disordered" evidence="1">
    <location>
        <begin position="94"/>
        <end position="114"/>
    </location>
</feature>
<protein>
    <recommendedName>
        <fullName evidence="6">Secreted protein</fullName>
    </recommendedName>
</protein>
<keyword evidence="5" id="KW-1185">Reference proteome</keyword>
<dbReference type="Proteomes" id="UP000005240">
    <property type="component" value="Unassembled WGS sequence"/>
</dbReference>
<reference evidence="4 5" key="3">
    <citation type="journal article" date="2017" name="G3 (Bethesda)">
        <title>Comparative analysis highlights variable genome content of wheat rusts and divergence of the mating loci.</title>
        <authorList>
            <person name="Cuomo C.A."/>
            <person name="Bakkeren G."/>
            <person name="Khalil H.B."/>
            <person name="Panwar V."/>
            <person name="Joly D."/>
            <person name="Linning R."/>
            <person name="Sakthikumar S."/>
            <person name="Song X."/>
            <person name="Adiconis X."/>
            <person name="Fan L."/>
            <person name="Goldberg J.M."/>
            <person name="Levin J.Z."/>
            <person name="Young S."/>
            <person name="Zeng Q."/>
            <person name="Anikster Y."/>
            <person name="Bruce M."/>
            <person name="Wang M."/>
            <person name="Yin C."/>
            <person name="McCallum B."/>
            <person name="Szabo L.J."/>
            <person name="Hulbert S."/>
            <person name="Chen X."/>
            <person name="Fellers J.P."/>
        </authorList>
    </citation>
    <scope>NUCLEOTIDE SEQUENCE</scope>
    <source>
        <strain evidence="5">Isolate 1-1 / race 1 (BBBD)</strain>
        <strain evidence="4">isolate 1-1 / race 1 (BBBD)</strain>
    </source>
</reference>
<evidence type="ECO:0000313" key="5">
    <source>
        <dbReference type="Proteomes" id="UP000005240"/>
    </source>
</evidence>
<feature type="signal peptide" evidence="2">
    <location>
        <begin position="1"/>
        <end position="18"/>
    </location>
</feature>
<reference evidence="4" key="4">
    <citation type="submission" date="2025-05" db="UniProtKB">
        <authorList>
            <consortium name="EnsemblFungi"/>
        </authorList>
    </citation>
    <scope>IDENTIFICATION</scope>
    <source>
        <strain evidence="4">isolate 1-1 / race 1 (BBBD)</strain>
    </source>
</reference>
<accession>A0A180GCD2</accession>
<dbReference type="PROSITE" id="PS51257">
    <property type="entry name" value="PROKAR_LIPOPROTEIN"/>
    <property type="match status" value="1"/>
</dbReference>
<feature type="chain" id="PRO_5008109771" description="Secreted protein" evidence="2">
    <location>
        <begin position="19"/>
        <end position="114"/>
    </location>
</feature>
<evidence type="ECO:0008006" key="6">
    <source>
        <dbReference type="Google" id="ProtNLM"/>
    </source>
</evidence>
<evidence type="ECO:0000256" key="2">
    <source>
        <dbReference type="SAM" id="SignalP"/>
    </source>
</evidence>
<feature type="compositionally biased region" description="Basic and acidic residues" evidence="1">
    <location>
        <begin position="101"/>
        <end position="114"/>
    </location>
</feature>
<reference evidence="3" key="2">
    <citation type="submission" date="2016-05" db="EMBL/GenBank/DDBJ databases">
        <title>Comparative analysis highlights variable genome content of wheat rusts and divergence of the mating loci.</title>
        <authorList>
            <person name="Cuomo C.A."/>
            <person name="Bakkeren G."/>
            <person name="Szabo L."/>
            <person name="Khalil H."/>
            <person name="Joly D."/>
            <person name="Goldberg J."/>
            <person name="Young S."/>
            <person name="Zeng Q."/>
            <person name="Fellers J."/>
        </authorList>
    </citation>
    <scope>NUCLEOTIDE SEQUENCE [LARGE SCALE GENOMIC DNA]</scope>
    <source>
        <strain evidence="3">1-1 BBBD Race 1</strain>
    </source>
</reference>
<dbReference type="EMBL" id="ADAS02000104">
    <property type="protein sequence ID" value="OAV90345.1"/>
    <property type="molecule type" value="Genomic_DNA"/>
</dbReference>
<name>A0A180GCD2_PUCT1</name>
<organism evidence="3">
    <name type="scientific">Puccinia triticina (isolate 1-1 / race 1 (BBBD))</name>
    <name type="common">Brown leaf rust fungus</name>
    <dbReference type="NCBI Taxonomy" id="630390"/>
    <lineage>
        <taxon>Eukaryota</taxon>
        <taxon>Fungi</taxon>
        <taxon>Dikarya</taxon>
        <taxon>Basidiomycota</taxon>
        <taxon>Pucciniomycotina</taxon>
        <taxon>Pucciniomycetes</taxon>
        <taxon>Pucciniales</taxon>
        <taxon>Pucciniaceae</taxon>
        <taxon>Puccinia</taxon>
    </lineage>
</organism>
<sequence>MKLICCPFFMLLLASVLGCPDGRIGVCFSPNDYRNSALQLVPVQFAGHDNTCEVQTRGDNVRWRTRCCLKTMLDTYKPPYTTENEFRIARKSLESGGKLDAPPDRKKNPNVDCY</sequence>
<keyword evidence="2" id="KW-0732">Signal</keyword>
<dbReference type="VEuPathDB" id="FungiDB:PTTG_28372"/>
<evidence type="ECO:0000313" key="4">
    <source>
        <dbReference type="EnsemblFungi" id="PTTG_28372-t43_1-p1"/>
    </source>
</evidence>
<dbReference type="AlphaFoldDB" id="A0A180GCD2"/>
<reference evidence="3" key="1">
    <citation type="submission" date="2009-11" db="EMBL/GenBank/DDBJ databases">
        <authorList>
            <consortium name="The Broad Institute Genome Sequencing Platform"/>
            <person name="Ward D."/>
            <person name="Feldgarden M."/>
            <person name="Earl A."/>
            <person name="Young S.K."/>
            <person name="Zeng Q."/>
            <person name="Koehrsen M."/>
            <person name="Alvarado L."/>
            <person name="Berlin A."/>
            <person name="Bochicchio J."/>
            <person name="Borenstein D."/>
            <person name="Chapman S.B."/>
            <person name="Chen Z."/>
            <person name="Engels R."/>
            <person name="Freedman E."/>
            <person name="Gellesch M."/>
            <person name="Goldberg J."/>
            <person name="Griggs A."/>
            <person name="Gujja S."/>
            <person name="Heilman E."/>
            <person name="Heiman D."/>
            <person name="Hepburn T."/>
            <person name="Howarth C."/>
            <person name="Jen D."/>
            <person name="Larson L."/>
            <person name="Lewis B."/>
            <person name="Mehta T."/>
            <person name="Park D."/>
            <person name="Pearson M."/>
            <person name="Roberts A."/>
            <person name="Saif S."/>
            <person name="Shea T."/>
            <person name="Shenoy N."/>
            <person name="Sisk P."/>
            <person name="Stolte C."/>
            <person name="Sykes S."/>
            <person name="Thomson T."/>
            <person name="Walk T."/>
            <person name="White J."/>
            <person name="Yandava C."/>
            <person name="Izard J."/>
            <person name="Baranova O.V."/>
            <person name="Blanton J.M."/>
            <person name="Tanner A.C."/>
            <person name="Dewhirst F.E."/>
            <person name="Haas B."/>
            <person name="Nusbaum C."/>
            <person name="Birren B."/>
        </authorList>
    </citation>
    <scope>NUCLEOTIDE SEQUENCE [LARGE SCALE GENOMIC DNA]</scope>
    <source>
        <strain evidence="3">1-1 BBBD Race 1</strain>
    </source>
</reference>